<dbReference type="Proteomes" id="UP001549143">
    <property type="component" value="Unassembled WGS sequence"/>
</dbReference>
<dbReference type="InterPro" id="IPR005000">
    <property type="entry name" value="Aldolase/citrate-lyase_domain"/>
</dbReference>
<evidence type="ECO:0000256" key="2">
    <source>
        <dbReference type="ARBA" id="ARBA00022723"/>
    </source>
</evidence>
<evidence type="ECO:0000313" key="5">
    <source>
        <dbReference type="EMBL" id="MET3663196.1"/>
    </source>
</evidence>
<feature type="domain" description="HpcH/HpaI aldolase/citrate lyase" evidence="4">
    <location>
        <begin position="5"/>
        <end position="200"/>
    </location>
</feature>
<evidence type="ECO:0000259" key="4">
    <source>
        <dbReference type="Pfam" id="PF03328"/>
    </source>
</evidence>
<accession>A0ABV2KQ44</accession>
<evidence type="ECO:0000256" key="3">
    <source>
        <dbReference type="ARBA" id="ARBA00023239"/>
    </source>
</evidence>
<dbReference type="Pfam" id="PF03328">
    <property type="entry name" value="HpcH_HpaI"/>
    <property type="match status" value="1"/>
</dbReference>
<dbReference type="EC" id="4.1.2.52" evidence="5"/>
<keyword evidence="6" id="KW-1185">Reference proteome</keyword>
<sequence>MENVALWISQPHFSFLEMAKLCGYRKMVVELEHGTFDLATLDQFLALAKALDIPAICKVIAPNVESIQQVLDFGAQGVVIPHVRDVAHAAEISKAAKYPPLGVRSYTGGRIYDYTRPSTTAFEDENRRTKCYAMIETAESLADVEKIVALDTVDGLFPGPSDLALACGRGAYAFNDIDRADLTRIARAARNAGKSWIMPAWTPAERQFALEEGAELLVVATQNMVLRAGVESTVSALRRENVVG</sequence>
<protein>
    <submittedName>
        <fullName evidence="5">4-hydroxy-2-oxoheptanedioate aldolase</fullName>
        <ecNumber evidence="5">4.1.2.52</ecNumber>
    </submittedName>
</protein>
<dbReference type="PANTHER" id="PTHR30502">
    <property type="entry name" value="2-KETO-3-DEOXY-L-RHAMNONATE ALDOLASE"/>
    <property type="match status" value="1"/>
</dbReference>
<gene>
    <name evidence="5" type="ORF">ABID44_003551</name>
</gene>
<dbReference type="RefSeq" id="WP_354152999.1">
    <property type="nucleotide sequence ID" value="NZ_JBEPMN010000020.1"/>
</dbReference>
<dbReference type="PANTHER" id="PTHR30502:SF0">
    <property type="entry name" value="PHOSPHOENOLPYRUVATE CARBOXYLASE FAMILY PROTEIN"/>
    <property type="match status" value="1"/>
</dbReference>
<dbReference type="InterPro" id="IPR015813">
    <property type="entry name" value="Pyrv/PenolPyrv_kinase-like_dom"/>
</dbReference>
<dbReference type="EMBL" id="JBEPMN010000020">
    <property type="protein sequence ID" value="MET3663196.1"/>
    <property type="molecule type" value="Genomic_DNA"/>
</dbReference>
<dbReference type="InterPro" id="IPR050251">
    <property type="entry name" value="HpcH-HpaI_aldolase"/>
</dbReference>
<organism evidence="5 6">
    <name type="scientific">Aquamicrobium ahrensii</name>
    <dbReference type="NCBI Taxonomy" id="469551"/>
    <lineage>
        <taxon>Bacteria</taxon>
        <taxon>Pseudomonadati</taxon>
        <taxon>Pseudomonadota</taxon>
        <taxon>Alphaproteobacteria</taxon>
        <taxon>Hyphomicrobiales</taxon>
        <taxon>Phyllobacteriaceae</taxon>
        <taxon>Aquamicrobium</taxon>
    </lineage>
</organism>
<comment type="similarity">
    <text evidence="1">Belongs to the HpcH/HpaI aldolase family.</text>
</comment>
<evidence type="ECO:0000256" key="1">
    <source>
        <dbReference type="ARBA" id="ARBA00005568"/>
    </source>
</evidence>
<keyword evidence="2" id="KW-0479">Metal-binding</keyword>
<reference evidence="5 6" key="1">
    <citation type="submission" date="2024-06" db="EMBL/GenBank/DDBJ databases">
        <title>Genomic Encyclopedia of Type Strains, Phase IV (KMG-IV): sequencing the most valuable type-strain genomes for metagenomic binning, comparative biology and taxonomic classification.</title>
        <authorList>
            <person name="Goeker M."/>
        </authorList>
    </citation>
    <scope>NUCLEOTIDE SEQUENCE [LARGE SCALE GENOMIC DNA]</scope>
    <source>
        <strain evidence="5 6">DSM 19730</strain>
    </source>
</reference>
<dbReference type="Gene3D" id="3.20.20.60">
    <property type="entry name" value="Phosphoenolpyruvate-binding domains"/>
    <property type="match status" value="1"/>
</dbReference>
<keyword evidence="3 5" id="KW-0456">Lyase</keyword>
<name>A0ABV2KQ44_9HYPH</name>
<proteinExistence type="inferred from homology"/>
<dbReference type="SUPFAM" id="SSF51621">
    <property type="entry name" value="Phosphoenolpyruvate/pyruvate domain"/>
    <property type="match status" value="1"/>
</dbReference>
<evidence type="ECO:0000313" key="6">
    <source>
        <dbReference type="Proteomes" id="UP001549143"/>
    </source>
</evidence>
<comment type="caution">
    <text evidence="5">The sequence shown here is derived from an EMBL/GenBank/DDBJ whole genome shotgun (WGS) entry which is preliminary data.</text>
</comment>
<dbReference type="GO" id="GO:0016829">
    <property type="term" value="F:lyase activity"/>
    <property type="evidence" value="ECO:0007669"/>
    <property type="project" value="UniProtKB-KW"/>
</dbReference>
<dbReference type="InterPro" id="IPR040442">
    <property type="entry name" value="Pyrv_kinase-like_dom_sf"/>
</dbReference>